<dbReference type="PATRIC" id="fig|81035.3.peg.1561"/>
<dbReference type="EMBL" id="LGLN01000056">
    <property type="protein sequence ID" value="KPC30074.1"/>
    <property type="molecule type" value="Genomic_DNA"/>
</dbReference>
<accession>A0A0N0GEZ5</accession>
<name>A0A0N0GEZ5_PSESX</name>
<organism evidence="1 2">
    <name type="scientific">Pseudomonas syringae pv. cilantro</name>
    <dbReference type="NCBI Taxonomy" id="81035"/>
    <lineage>
        <taxon>Bacteria</taxon>
        <taxon>Pseudomonadati</taxon>
        <taxon>Pseudomonadota</taxon>
        <taxon>Gammaproteobacteria</taxon>
        <taxon>Pseudomonadales</taxon>
        <taxon>Pseudomonadaceae</taxon>
        <taxon>Pseudomonas</taxon>
        <taxon>Pseudomonas syringae</taxon>
    </lineage>
</organism>
<comment type="caution">
    <text evidence="1">The sequence shown here is derived from an EMBL/GenBank/DDBJ whole genome shotgun (WGS) entry which is preliminary data.</text>
</comment>
<reference evidence="1 2" key="2">
    <citation type="submission" date="2015-10" db="EMBL/GenBank/DDBJ databases">
        <title>Comparative genomics and high-throughput reverse genetic screens identify a new phytobacterial MAMP and an Arabidopsis receptor required for immune elicitation.</title>
        <authorList>
            <person name="Mott G.A."/>
            <person name="Thakur S."/>
            <person name="Wang P.W."/>
            <person name="Desveaux D."/>
            <person name="Guttman D.S."/>
        </authorList>
    </citation>
    <scope>NUCLEOTIDE SEQUENCE [LARGE SCALE GENOMIC DNA]</scope>
    <source>
        <strain evidence="1 2">0788_9</strain>
    </source>
</reference>
<proteinExistence type="predicted"/>
<reference evidence="1 2" key="1">
    <citation type="submission" date="2015-07" db="EMBL/GenBank/DDBJ databases">
        <authorList>
            <person name="Noorani M."/>
        </authorList>
    </citation>
    <scope>NUCLEOTIDE SEQUENCE [LARGE SCALE GENOMIC DNA]</scope>
    <source>
        <strain evidence="1 2">0788_9</strain>
    </source>
</reference>
<protein>
    <submittedName>
        <fullName evidence="1">Uncharacterized protein</fullName>
    </submittedName>
</protein>
<evidence type="ECO:0000313" key="2">
    <source>
        <dbReference type="Proteomes" id="UP000037891"/>
    </source>
</evidence>
<sequence>MSKKCEWFGHDFESKGEDRSMDFQNERFECSRCFESYNDNAYGPA</sequence>
<dbReference type="Proteomes" id="UP000037891">
    <property type="component" value="Unassembled WGS sequence"/>
</dbReference>
<gene>
    <name evidence="1" type="ORF">ABJ99_1453</name>
</gene>
<evidence type="ECO:0000313" key="1">
    <source>
        <dbReference type="EMBL" id="KPC30074.1"/>
    </source>
</evidence>
<dbReference type="AlphaFoldDB" id="A0A0N0GEZ5"/>